<evidence type="ECO:0000259" key="13">
    <source>
        <dbReference type="PROSITE" id="PS50051"/>
    </source>
</evidence>
<evidence type="ECO:0000256" key="9">
    <source>
        <dbReference type="ARBA" id="ARBA00023242"/>
    </source>
</evidence>
<dbReference type="GO" id="GO:0005634">
    <property type="term" value="C:nucleus"/>
    <property type="evidence" value="ECO:0007669"/>
    <property type="project" value="UniProtKB-SubCell"/>
</dbReference>
<dbReference type="Pfam" id="PF14551">
    <property type="entry name" value="MCM_N"/>
    <property type="match status" value="1"/>
</dbReference>
<evidence type="ECO:0000256" key="10">
    <source>
        <dbReference type="RuleBase" id="RU004070"/>
    </source>
</evidence>
<evidence type="ECO:0000256" key="12">
    <source>
        <dbReference type="SAM" id="MobiDB-lite"/>
    </source>
</evidence>
<comment type="function">
    <text evidence="11">Acts as component of the MCM2-7 complex (MCM complex) which is the replicative helicase essential for 'once per cell cycle' DNA replication initiation and elongation in eukaryotic cells. The active ATPase sites in the MCM2-7 ring are formed through the interaction surfaces of two neighboring subunits such that a critical structure of a conserved arginine finger motif is provided in trans relative to the ATP-binding site of the Walker A box of the adjacent subunit. The six ATPase active sites, however, are likely to contribute differentially to the complex helicase activity.</text>
</comment>
<dbReference type="GO" id="GO:0016887">
    <property type="term" value="F:ATP hydrolysis activity"/>
    <property type="evidence" value="ECO:0007669"/>
    <property type="project" value="RHEA"/>
</dbReference>
<evidence type="ECO:0000313" key="14">
    <source>
        <dbReference type="EMBL" id="OMJ90788.1"/>
    </source>
</evidence>
<dbReference type="PROSITE" id="PS50051">
    <property type="entry name" value="MCM_2"/>
    <property type="match status" value="1"/>
</dbReference>
<dbReference type="PRINTS" id="PR01660">
    <property type="entry name" value="MCMPROTEIN4"/>
</dbReference>
<keyword evidence="7 10" id="KW-0067">ATP-binding</keyword>
<evidence type="ECO:0000256" key="1">
    <source>
        <dbReference type="ARBA" id="ARBA00004123"/>
    </source>
</evidence>
<evidence type="ECO:0000256" key="2">
    <source>
        <dbReference type="ARBA" id="ARBA00008010"/>
    </source>
</evidence>
<comment type="subcellular location">
    <subcellularLocation>
        <location evidence="1">Nucleus</location>
    </subcellularLocation>
</comment>
<dbReference type="GO" id="GO:0005524">
    <property type="term" value="F:ATP binding"/>
    <property type="evidence" value="ECO:0007669"/>
    <property type="project" value="UniProtKB-UniRule"/>
</dbReference>
<comment type="subunit">
    <text evidence="11">Component of the MCM2-7 complex.</text>
</comment>
<organism evidence="14 15">
    <name type="scientific">Stentor coeruleus</name>
    <dbReference type="NCBI Taxonomy" id="5963"/>
    <lineage>
        <taxon>Eukaryota</taxon>
        <taxon>Sar</taxon>
        <taxon>Alveolata</taxon>
        <taxon>Ciliophora</taxon>
        <taxon>Postciliodesmatophora</taxon>
        <taxon>Heterotrichea</taxon>
        <taxon>Heterotrichida</taxon>
        <taxon>Stentoridae</taxon>
        <taxon>Stentor</taxon>
    </lineage>
</organism>
<dbReference type="Pfam" id="PF17207">
    <property type="entry name" value="MCM_OB"/>
    <property type="match status" value="1"/>
</dbReference>
<dbReference type="InterPro" id="IPR041562">
    <property type="entry name" value="MCM_lid"/>
</dbReference>
<evidence type="ECO:0000256" key="4">
    <source>
        <dbReference type="ARBA" id="ARBA00022741"/>
    </source>
</evidence>
<dbReference type="CDD" id="cd17755">
    <property type="entry name" value="MCM4"/>
    <property type="match status" value="1"/>
</dbReference>
<dbReference type="GO" id="GO:0006271">
    <property type="term" value="P:DNA strand elongation involved in DNA replication"/>
    <property type="evidence" value="ECO:0007669"/>
    <property type="project" value="TreeGrafter"/>
</dbReference>
<dbReference type="InterPro" id="IPR012340">
    <property type="entry name" value="NA-bd_OB-fold"/>
</dbReference>
<dbReference type="Gene3D" id="3.40.50.300">
    <property type="entry name" value="P-loop containing nucleotide triphosphate hydrolases"/>
    <property type="match status" value="1"/>
</dbReference>
<dbReference type="OrthoDB" id="10251574at2759"/>
<dbReference type="GO" id="GO:0017116">
    <property type="term" value="F:single-stranded DNA helicase activity"/>
    <property type="evidence" value="ECO:0007669"/>
    <property type="project" value="TreeGrafter"/>
</dbReference>
<dbReference type="InterPro" id="IPR027925">
    <property type="entry name" value="MCM_N"/>
</dbReference>
<name>A0A1R2CP57_9CILI</name>
<dbReference type="AlphaFoldDB" id="A0A1R2CP57"/>
<dbReference type="InterPro" id="IPR027417">
    <property type="entry name" value="P-loop_NTPase"/>
</dbReference>
<dbReference type="InterPro" id="IPR001208">
    <property type="entry name" value="MCM_dom"/>
</dbReference>
<dbReference type="GO" id="GO:1902975">
    <property type="term" value="P:mitotic DNA replication initiation"/>
    <property type="evidence" value="ECO:0007669"/>
    <property type="project" value="TreeGrafter"/>
</dbReference>
<dbReference type="SUPFAM" id="SSF50249">
    <property type="entry name" value="Nucleic acid-binding proteins"/>
    <property type="match status" value="1"/>
</dbReference>
<dbReference type="GO" id="GO:0000727">
    <property type="term" value="P:double-strand break repair via break-induced replication"/>
    <property type="evidence" value="ECO:0007669"/>
    <property type="project" value="TreeGrafter"/>
</dbReference>
<evidence type="ECO:0000256" key="8">
    <source>
        <dbReference type="ARBA" id="ARBA00023125"/>
    </source>
</evidence>
<evidence type="ECO:0000256" key="11">
    <source>
        <dbReference type="RuleBase" id="RU368062"/>
    </source>
</evidence>
<proteinExistence type="inferred from homology"/>
<evidence type="ECO:0000256" key="7">
    <source>
        <dbReference type="ARBA" id="ARBA00022840"/>
    </source>
</evidence>
<evidence type="ECO:0000313" key="15">
    <source>
        <dbReference type="Proteomes" id="UP000187209"/>
    </source>
</evidence>
<dbReference type="PRINTS" id="PR01657">
    <property type="entry name" value="MCMFAMILY"/>
</dbReference>
<feature type="compositionally biased region" description="Low complexity" evidence="12">
    <location>
        <begin position="1"/>
        <end position="14"/>
    </location>
</feature>
<dbReference type="FunFam" id="2.20.28.10:FF:000003">
    <property type="entry name" value="DNA helicase"/>
    <property type="match status" value="1"/>
</dbReference>
<feature type="domain" description="MCM C-terminal AAA(+) ATPase" evidence="13">
    <location>
        <begin position="338"/>
        <end position="546"/>
    </location>
</feature>
<keyword evidence="9 11" id="KW-0539">Nucleus</keyword>
<dbReference type="InterPro" id="IPR033762">
    <property type="entry name" value="MCM_OB"/>
</dbReference>
<dbReference type="InterPro" id="IPR036388">
    <property type="entry name" value="WH-like_DNA-bd_sf"/>
</dbReference>
<feature type="region of interest" description="Disordered" evidence="12">
    <location>
        <begin position="1"/>
        <end position="30"/>
    </location>
</feature>
<dbReference type="Gene3D" id="3.30.1640.10">
    <property type="entry name" value="mini-chromosome maintenance (MCM) complex, chain A, domain 1"/>
    <property type="match status" value="1"/>
</dbReference>
<sequence>MSSVSQESQGSSKQLPRPGKRNPGDPAPVNIGEEVVSRSVLWGTDINVEEIQLKFKNFLLNFSEEDSMSENPHYIQLLSEIKQTEIYVLTVNCDHIFQFDKQLYQQLINYPSDIIPLFDLAANELFKQLNGEGMSEDEFKIQVRTNKLRHVTRMRELGPEKMDMLVAIKGIVIRCSDIVPDMRIASFRCAQCGHIEKITLERGKVEEPNSCAKCLTKYSFELMHNYSLFSDKQHIKLQETPENIPEGEVPHTVHICCYDDLVDQVRPGDRIEVTGIFRACPMRVSRNRRTLKSIYSTYIDVVCYEKVHKQSFNHEEEVFEITEEVQEKIFAISQRPDLYQLLVKSFAPSIWEQDDIKKGLLCQLFGGNNKTFTEAGRGRFRGELNILLVGDPSTAKSQLLQYVHKLSSRGIYTSGKGSSAVGLTVYVKRDPETKEIILESGALVLSDRGICCIDEFDKMDDSTRAMLHEAMEQQTISVAKAGIICQLNARTAILAAANPKQSRYNPKMSVVENIELPPTLLSRFDLIYLILDKTNEVNDKRLAAHILSLYGDQRMERFDEEIIPRELLATYISYSRRNCKPVLTDDASSALTRAYVEMRRIGNSSKTITATPRQLESIIRLSEALAKMRLSGNVERSDVEEAIRLMKVATQQAATDPKTGQIDMDLLQTGITTTTRVKVQETAGFIRLVLGEFKENAKKGIRGRTIIEEVKKKSETLGIACNETEFNEALKILEDDGLISTSGKRNPIIRLIRFS</sequence>
<dbReference type="PANTHER" id="PTHR11630:SF66">
    <property type="entry name" value="DNA REPLICATION LICENSING FACTOR MCM4"/>
    <property type="match status" value="1"/>
</dbReference>
<keyword evidence="6 11" id="KW-0347">Helicase</keyword>
<dbReference type="InterPro" id="IPR031327">
    <property type="entry name" value="MCM"/>
</dbReference>
<keyword evidence="8 10" id="KW-0238">DNA-binding</keyword>
<evidence type="ECO:0000256" key="6">
    <source>
        <dbReference type="ARBA" id="ARBA00022806"/>
    </source>
</evidence>
<comment type="similarity">
    <text evidence="2 10">Belongs to the MCM family.</text>
</comment>
<dbReference type="Gene3D" id="1.10.10.10">
    <property type="entry name" value="Winged helix-like DNA-binding domain superfamily/Winged helix DNA-binding domain"/>
    <property type="match status" value="1"/>
</dbReference>
<dbReference type="Proteomes" id="UP000187209">
    <property type="component" value="Unassembled WGS sequence"/>
</dbReference>
<keyword evidence="3 11" id="KW-0235">DNA replication</keyword>
<dbReference type="Gene3D" id="2.20.28.10">
    <property type="match status" value="1"/>
</dbReference>
<dbReference type="EC" id="3.6.4.12" evidence="11"/>
<evidence type="ECO:0000256" key="5">
    <source>
        <dbReference type="ARBA" id="ARBA00022801"/>
    </source>
</evidence>
<protein>
    <recommendedName>
        <fullName evidence="11">DNA replication licensing factor MCM4</fullName>
        <ecNumber evidence="11">3.6.4.12</ecNumber>
    </recommendedName>
</protein>
<dbReference type="Pfam" id="PF17855">
    <property type="entry name" value="MCM_lid"/>
    <property type="match status" value="1"/>
</dbReference>
<comment type="catalytic activity">
    <reaction evidence="11">
        <text>ATP + H2O = ADP + phosphate + H(+)</text>
        <dbReference type="Rhea" id="RHEA:13065"/>
        <dbReference type="ChEBI" id="CHEBI:15377"/>
        <dbReference type="ChEBI" id="CHEBI:15378"/>
        <dbReference type="ChEBI" id="CHEBI:30616"/>
        <dbReference type="ChEBI" id="CHEBI:43474"/>
        <dbReference type="ChEBI" id="CHEBI:456216"/>
        <dbReference type="EC" id="3.6.4.12"/>
    </reaction>
</comment>
<accession>A0A1R2CP57</accession>
<comment type="caution">
    <text evidence="14">The sequence shown here is derived from an EMBL/GenBank/DDBJ whole genome shotgun (WGS) entry which is preliminary data.</text>
</comment>
<keyword evidence="15" id="KW-1185">Reference proteome</keyword>
<dbReference type="FunFam" id="3.40.50.300:FF:000217">
    <property type="entry name" value="DNA helicase"/>
    <property type="match status" value="1"/>
</dbReference>
<dbReference type="SUPFAM" id="SSF52540">
    <property type="entry name" value="P-loop containing nucleoside triphosphate hydrolases"/>
    <property type="match status" value="1"/>
</dbReference>
<dbReference type="Pfam" id="PF00493">
    <property type="entry name" value="MCM"/>
    <property type="match status" value="1"/>
</dbReference>
<keyword evidence="5 11" id="KW-0378">Hydrolase</keyword>
<dbReference type="PANTHER" id="PTHR11630">
    <property type="entry name" value="DNA REPLICATION LICENSING FACTOR MCM FAMILY MEMBER"/>
    <property type="match status" value="1"/>
</dbReference>
<dbReference type="SMART" id="SM00350">
    <property type="entry name" value="MCM"/>
    <property type="match status" value="1"/>
</dbReference>
<gene>
    <name evidence="14" type="ORF">SteCoe_6768</name>
</gene>
<dbReference type="EMBL" id="MPUH01000095">
    <property type="protein sequence ID" value="OMJ90788.1"/>
    <property type="molecule type" value="Genomic_DNA"/>
</dbReference>
<dbReference type="PROSITE" id="PS00847">
    <property type="entry name" value="MCM_1"/>
    <property type="match status" value="1"/>
</dbReference>
<dbReference type="GO" id="GO:0003697">
    <property type="term" value="F:single-stranded DNA binding"/>
    <property type="evidence" value="ECO:0007669"/>
    <property type="project" value="TreeGrafter"/>
</dbReference>
<dbReference type="InterPro" id="IPR008047">
    <property type="entry name" value="MCM_4"/>
</dbReference>
<keyword evidence="4 10" id="KW-0547">Nucleotide-binding</keyword>
<dbReference type="InterPro" id="IPR018525">
    <property type="entry name" value="MCM_CS"/>
</dbReference>
<reference evidence="14 15" key="1">
    <citation type="submission" date="2016-11" db="EMBL/GenBank/DDBJ databases">
        <title>The macronuclear genome of Stentor coeruleus: a giant cell with tiny introns.</title>
        <authorList>
            <person name="Slabodnick M."/>
            <person name="Ruby J.G."/>
            <person name="Reiff S.B."/>
            <person name="Swart E.C."/>
            <person name="Gosai S."/>
            <person name="Prabakaran S."/>
            <person name="Witkowska E."/>
            <person name="Larue G.E."/>
            <person name="Fisher S."/>
            <person name="Freeman R.M."/>
            <person name="Gunawardena J."/>
            <person name="Chu W."/>
            <person name="Stover N.A."/>
            <person name="Gregory B.D."/>
            <person name="Nowacki M."/>
            <person name="Derisi J."/>
            <person name="Roy S.W."/>
            <person name="Marshall W.F."/>
            <person name="Sood P."/>
        </authorList>
    </citation>
    <scope>NUCLEOTIDE SEQUENCE [LARGE SCALE GENOMIC DNA]</scope>
    <source>
        <strain evidence="14">WM001</strain>
    </source>
</reference>
<evidence type="ECO:0000256" key="3">
    <source>
        <dbReference type="ARBA" id="ARBA00022705"/>
    </source>
</evidence>
<dbReference type="GO" id="GO:0042555">
    <property type="term" value="C:MCM complex"/>
    <property type="evidence" value="ECO:0007669"/>
    <property type="project" value="UniProtKB-UniRule"/>
</dbReference>
<dbReference type="Gene3D" id="2.40.50.140">
    <property type="entry name" value="Nucleic acid-binding proteins"/>
    <property type="match status" value="1"/>
</dbReference>